<organism evidence="2 3">
    <name type="scientific">Zizania palustris</name>
    <name type="common">Northern wild rice</name>
    <dbReference type="NCBI Taxonomy" id="103762"/>
    <lineage>
        <taxon>Eukaryota</taxon>
        <taxon>Viridiplantae</taxon>
        <taxon>Streptophyta</taxon>
        <taxon>Embryophyta</taxon>
        <taxon>Tracheophyta</taxon>
        <taxon>Spermatophyta</taxon>
        <taxon>Magnoliopsida</taxon>
        <taxon>Liliopsida</taxon>
        <taxon>Poales</taxon>
        <taxon>Poaceae</taxon>
        <taxon>BOP clade</taxon>
        <taxon>Oryzoideae</taxon>
        <taxon>Oryzeae</taxon>
        <taxon>Zizaniinae</taxon>
        <taxon>Zizania</taxon>
    </lineage>
</organism>
<accession>A0A8J5SCP3</accession>
<name>A0A8J5SCP3_ZIZPA</name>
<protein>
    <recommendedName>
        <fullName evidence="4">Secreted protein</fullName>
    </recommendedName>
</protein>
<evidence type="ECO:0000313" key="3">
    <source>
        <dbReference type="Proteomes" id="UP000729402"/>
    </source>
</evidence>
<sequence length="69" mass="7271">MLSPCPCAALRCFLAGATPWSPLLLLPANCSFNASSNARCVAAYCSTGCHVSSLAKSRYSPMSLVFLKL</sequence>
<evidence type="ECO:0000256" key="1">
    <source>
        <dbReference type="SAM" id="SignalP"/>
    </source>
</evidence>
<feature type="chain" id="PRO_5035169935" description="Secreted protein" evidence="1">
    <location>
        <begin position="20"/>
        <end position="69"/>
    </location>
</feature>
<feature type="signal peptide" evidence="1">
    <location>
        <begin position="1"/>
        <end position="19"/>
    </location>
</feature>
<keyword evidence="1" id="KW-0732">Signal</keyword>
<gene>
    <name evidence="2" type="ORF">GUJ93_ZPchr0004g38929</name>
</gene>
<dbReference type="EMBL" id="JAAALK010000285">
    <property type="protein sequence ID" value="KAG8065517.1"/>
    <property type="molecule type" value="Genomic_DNA"/>
</dbReference>
<proteinExistence type="predicted"/>
<dbReference type="Proteomes" id="UP000729402">
    <property type="component" value="Unassembled WGS sequence"/>
</dbReference>
<keyword evidence="3" id="KW-1185">Reference proteome</keyword>
<reference evidence="2" key="1">
    <citation type="journal article" date="2021" name="bioRxiv">
        <title>Whole Genome Assembly and Annotation of Northern Wild Rice, Zizania palustris L., Supports a Whole Genome Duplication in the Zizania Genus.</title>
        <authorList>
            <person name="Haas M."/>
            <person name="Kono T."/>
            <person name="Macchietto M."/>
            <person name="Millas R."/>
            <person name="McGilp L."/>
            <person name="Shao M."/>
            <person name="Duquette J."/>
            <person name="Hirsch C.N."/>
            <person name="Kimball J."/>
        </authorList>
    </citation>
    <scope>NUCLEOTIDE SEQUENCE</scope>
    <source>
        <tissue evidence="2">Fresh leaf tissue</tissue>
    </source>
</reference>
<evidence type="ECO:0008006" key="4">
    <source>
        <dbReference type="Google" id="ProtNLM"/>
    </source>
</evidence>
<evidence type="ECO:0000313" key="2">
    <source>
        <dbReference type="EMBL" id="KAG8065517.1"/>
    </source>
</evidence>
<reference evidence="2" key="2">
    <citation type="submission" date="2021-02" db="EMBL/GenBank/DDBJ databases">
        <authorList>
            <person name="Kimball J.A."/>
            <person name="Haas M.W."/>
            <person name="Macchietto M."/>
            <person name="Kono T."/>
            <person name="Duquette J."/>
            <person name="Shao M."/>
        </authorList>
    </citation>
    <scope>NUCLEOTIDE SEQUENCE</scope>
    <source>
        <tissue evidence="2">Fresh leaf tissue</tissue>
    </source>
</reference>
<comment type="caution">
    <text evidence="2">The sequence shown here is derived from an EMBL/GenBank/DDBJ whole genome shotgun (WGS) entry which is preliminary data.</text>
</comment>
<dbReference type="AlphaFoldDB" id="A0A8J5SCP3"/>